<accession>A0A5C6SEL9</accession>
<protein>
    <recommendedName>
        <fullName evidence="1">2EXR domain-containing protein</fullName>
    </recommendedName>
</protein>
<evidence type="ECO:0000313" key="3">
    <source>
        <dbReference type="Proteomes" id="UP000321331"/>
    </source>
</evidence>
<proteinExistence type="predicted"/>
<gene>
    <name evidence="2" type="ORF">FocTR4_00011679</name>
</gene>
<reference evidence="2 3" key="1">
    <citation type="submission" date="2019-07" db="EMBL/GenBank/DDBJ databases">
        <title>The First High-Quality Draft Genome Sequence of the Causal Agent of the Current Panama Disease Epidemic.</title>
        <authorList>
            <person name="Warmington R.J."/>
            <person name="Kay W."/>
            <person name="Jeffries A."/>
            <person name="Bebber D."/>
            <person name="Moore K."/>
            <person name="Studholme D.J."/>
        </authorList>
    </citation>
    <scope>NUCLEOTIDE SEQUENCE [LARGE SCALE GENOMIC DNA]</scope>
    <source>
        <strain evidence="2 3">TR4</strain>
    </source>
</reference>
<comment type="caution">
    <text evidence="2">The sequence shown here is derived from an EMBL/GenBank/DDBJ whole genome shotgun (WGS) entry which is preliminary data.</text>
</comment>
<dbReference type="Pfam" id="PF20150">
    <property type="entry name" value="2EXR"/>
    <property type="match status" value="1"/>
</dbReference>
<dbReference type="Proteomes" id="UP000321331">
    <property type="component" value="Unassembled WGS sequence"/>
</dbReference>
<name>A0A5C6SEL9_FUSOC</name>
<evidence type="ECO:0000259" key="1">
    <source>
        <dbReference type="Pfam" id="PF20150"/>
    </source>
</evidence>
<dbReference type="InterPro" id="IPR045518">
    <property type="entry name" value="2EXR"/>
</dbReference>
<feature type="domain" description="2EXR" evidence="1">
    <location>
        <begin position="16"/>
        <end position="75"/>
    </location>
</feature>
<dbReference type="AlphaFoldDB" id="A0A5C6SEL9"/>
<dbReference type="EMBL" id="VMNF01000014">
    <property type="protein sequence ID" value="TXB97041.1"/>
    <property type="molecule type" value="Genomic_DNA"/>
</dbReference>
<evidence type="ECO:0000313" key="2">
    <source>
        <dbReference type="EMBL" id="TXB97041.1"/>
    </source>
</evidence>
<sequence length="261" mass="29161">MDPSQVSSANGDLKRFTCFSRLPLEIREMIWECLISVQRHLRIEGRLGKLTKIGSFSICRELFLSQVCSESRQVLSRIIAHQTATDGDGASINRHFGTVLITTFDSPVLEISSSLTTDIDCIAIPRPVGGELQKLQLALQKGVAAGSRQMKSIYLGISSYLQDQYLLRPGNHPMTPSADFKAMTDDDDVLLPGLDYQKLFVTGNRSSRAENDFLFYIYSCWAYDQTAQELRSTWERLTSKNEIAAPVLEPALILTRAARGH</sequence>
<organism evidence="2 3">
    <name type="scientific">Fusarium oxysporum f. sp. cubense</name>
    <dbReference type="NCBI Taxonomy" id="61366"/>
    <lineage>
        <taxon>Eukaryota</taxon>
        <taxon>Fungi</taxon>
        <taxon>Dikarya</taxon>
        <taxon>Ascomycota</taxon>
        <taxon>Pezizomycotina</taxon>
        <taxon>Sordariomycetes</taxon>
        <taxon>Hypocreomycetidae</taxon>
        <taxon>Hypocreales</taxon>
        <taxon>Nectriaceae</taxon>
        <taxon>Fusarium</taxon>
        <taxon>Fusarium oxysporum species complex</taxon>
    </lineage>
</organism>